<dbReference type="Proteomes" id="UP001139157">
    <property type="component" value="Unassembled WGS sequence"/>
</dbReference>
<evidence type="ECO:0000256" key="7">
    <source>
        <dbReference type="ARBA" id="ARBA00022801"/>
    </source>
</evidence>
<dbReference type="GO" id="GO:0000105">
    <property type="term" value="P:L-histidine biosynthetic process"/>
    <property type="evidence" value="ECO:0007669"/>
    <property type="project" value="TreeGrafter"/>
</dbReference>
<keyword evidence="8 12" id="KW-0460">Magnesium</keyword>
<evidence type="ECO:0000256" key="2">
    <source>
        <dbReference type="ARBA" id="ARBA00004970"/>
    </source>
</evidence>
<comment type="catalytic activity">
    <reaction evidence="10">
        <text>L-histidinol phosphate + H2O = L-histidinol + phosphate</text>
        <dbReference type="Rhea" id="RHEA:14465"/>
        <dbReference type="ChEBI" id="CHEBI:15377"/>
        <dbReference type="ChEBI" id="CHEBI:43474"/>
        <dbReference type="ChEBI" id="CHEBI:57699"/>
        <dbReference type="ChEBI" id="CHEBI:57980"/>
        <dbReference type="EC" id="3.1.3.15"/>
    </reaction>
</comment>
<evidence type="ECO:0000256" key="9">
    <source>
        <dbReference type="ARBA" id="ARBA00033209"/>
    </source>
</evidence>
<keyword evidence="14" id="KW-1185">Reference proteome</keyword>
<comment type="pathway">
    <text evidence="2">Amino-acid biosynthesis; L-histidine biosynthesis; L-histidine from 5-phospho-alpha-D-ribose 1-diphosphate: step 8/9.</text>
</comment>
<keyword evidence="7" id="KW-0378">Hydrolase</keyword>
<dbReference type="Gene3D" id="3.30.540.10">
    <property type="entry name" value="Fructose-1,6-Bisphosphatase, subunit A, domain 1"/>
    <property type="match status" value="1"/>
</dbReference>
<dbReference type="PANTHER" id="PTHR43200:SF6">
    <property type="entry name" value="3'(2'),5'-BISPHOSPHATE NUCLEOTIDASE"/>
    <property type="match status" value="1"/>
</dbReference>
<dbReference type="InterPro" id="IPR051090">
    <property type="entry name" value="Inositol_monoP_superfamily"/>
</dbReference>
<dbReference type="GO" id="GO:0046872">
    <property type="term" value="F:metal ion binding"/>
    <property type="evidence" value="ECO:0007669"/>
    <property type="project" value="UniProtKB-KW"/>
</dbReference>
<dbReference type="SUPFAM" id="SSF56655">
    <property type="entry name" value="Carbohydrate phosphatase"/>
    <property type="match status" value="1"/>
</dbReference>
<evidence type="ECO:0000256" key="4">
    <source>
        <dbReference type="ARBA" id="ARBA00013085"/>
    </source>
</evidence>
<evidence type="ECO:0000256" key="1">
    <source>
        <dbReference type="ARBA" id="ARBA00001946"/>
    </source>
</evidence>
<dbReference type="InterPro" id="IPR000760">
    <property type="entry name" value="Inositol_monophosphatase-like"/>
</dbReference>
<dbReference type="PRINTS" id="PR00377">
    <property type="entry name" value="IMPHPHTASES"/>
</dbReference>
<feature type="binding site" evidence="12">
    <location>
        <position position="87"/>
    </location>
    <ligand>
        <name>Mg(2+)</name>
        <dbReference type="ChEBI" id="CHEBI:18420"/>
        <label>1</label>
        <note>catalytic</note>
    </ligand>
</feature>
<organism evidence="13 14">
    <name type="scientific">Nocardia pulmonis</name>
    <dbReference type="NCBI Taxonomy" id="2951408"/>
    <lineage>
        <taxon>Bacteria</taxon>
        <taxon>Bacillati</taxon>
        <taxon>Actinomycetota</taxon>
        <taxon>Actinomycetes</taxon>
        <taxon>Mycobacteriales</taxon>
        <taxon>Nocardiaceae</taxon>
        <taxon>Nocardia</taxon>
    </lineage>
</organism>
<feature type="binding site" evidence="12">
    <location>
        <position position="215"/>
    </location>
    <ligand>
        <name>Mg(2+)</name>
        <dbReference type="ChEBI" id="CHEBI:18420"/>
        <label>1</label>
        <note>catalytic</note>
    </ligand>
</feature>
<evidence type="ECO:0000256" key="6">
    <source>
        <dbReference type="ARBA" id="ARBA00022723"/>
    </source>
</evidence>
<dbReference type="PANTHER" id="PTHR43200">
    <property type="entry name" value="PHOSPHATASE"/>
    <property type="match status" value="1"/>
</dbReference>
<dbReference type="FunFam" id="3.30.540.10:FF:000003">
    <property type="entry name" value="Inositol-1-monophosphatase"/>
    <property type="match status" value="1"/>
</dbReference>
<accession>A0A9X2IZP8</accession>
<dbReference type="RefSeq" id="WP_251914601.1">
    <property type="nucleotide sequence ID" value="NZ_JAMRXG010000010.1"/>
</dbReference>
<evidence type="ECO:0000256" key="11">
    <source>
        <dbReference type="ARBA" id="ARBA00053547"/>
    </source>
</evidence>
<gene>
    <name evidence="13" type="ORF">NDR86_22650</name>
</gene>
<evidence type="ECO:0000256" key="3">
    <source>
        <dbReference type="ARBA" id="ARBA00009759"/>
    </source>
</evidence>
<dbReference type="Pfam" id="PF00459">
    <property type="entry name" value="Inositol_P"/>
    <property type="match status" value="1"/>
</dbReference>
<evidence type="ECO:0000313" key="13">
    <source>
        <dbReference type="EMBL" id="MCM6776290.1"/>
    </source>
</evidence>
<evidence type="ECO:0000256" key="8">
    <source>
        <dbReference type="ARBA" id="ARBA00022842"/>
    </source>
</evidence>
<feature type="binding site" evidence="12">
    <location>
        <position position="85"/>
    </location>
    <ligand>
        <name>Mg(2+)</name>
        <dbReference type="ChEBI" id="CHEBI:18420"/>
        <label>1</label>
        <note>catalytic</note>
    </ligand>
</feature>
<feature type="binding site" evidence="12">
    <location>
        <position position="69"/>
    </location>
    <ligand>
        <name>Mg(2+)</name>
        <dbReference type="ChEBI" id="CHEBI:18420"/>
        <label>1</label>
        <note>catalytic</note>
    </ligand>
</feature>
<keyword evidence="6 12" id="KW-0479">Metal-binding</keyword>
<dbReference type="AlphaFoldDB" id="A0A9X2IZP8"/>
<sequence>MTEHSRDLELALRLADEADAITRARFGALDLRVDSKPDLTPVSDADLAVEKALRGVLERERGGDAVLGEEFGGAAEFAGRQWVIDPIDGTKNFVRGVPVWASLIALLVDGVPVVGVVSAPALTRRWWAATGAGAWTRFESGAPREISVSAVGELGSASLAISSLSGWRDLGLRDRLVALTDEVWRTRGYGDFFSYCLLAEGAVDIASEPEVSLWDLAPLDVLVREAGGRFTALDGTAGPHGGSAVATNGLLHDVVLARLRP</sequence>
<name>A0A9X2IZP8_9NOCA</name>
<dbReference type="GO" id="GO:0004401">
    <property type="term" value="F:histidinol-phosphatase activity"/>
    <property type="evidence" value="ECO:0007669"/>
    <property type="project" value="UniProtKB-EC"/>
</dbReference>
<comment type="function">
    <text evidence="11">Catalyzes the dephosphorylation of histidinol-phosphate to histidinol, the direct precursor of histidine.</text>
</comment>
<dbReference type="EMBL" id="JAMRXG010000010">
    <property type="protein sequence ID" value="MCM6776290.1"/>
    <property type="molecule type" value="Genomic_DNA"/>
</dbReference>
<proteinExistence type="inferred from homology"/>
<comment type="caution">
    <text evidence="13">The sequence shown here is derived from an EMBL/GenBank/DDBJ whole genome shotgun (WGS) entry which is preliminary data.</text>
</comment>
<evidence type="ECO:0000313" key="14">
    <source>
        <dbReference type="Proteomes" id="UP001139157"/>
    </source>
</evidence>
<dbReference type="Gene3D" id="3.40.190.80">
    <property type="match status" value="1"/>
</dbReference>
<feature type="binding site" evidence="12">
    <location>
        <position position="88"/>
    </location>
    <ligand>
        <name>Mg(2+)</name>
        <dbReference type="ChEBI" id="CHEBI:18420"/>
        <label>1</label>
        <note>catalytic</note>
    </ligand>
</feature>
<comment type="cofactor">
    <cofactor evidence="1 12">
        <name>Mg(2+)</name>
        <dbReference type="ChEBI" id="CHEBI:18420"/>
    </cofactor>
</comment>
<dbReference type="EC" id="3.1.3.15" evidence="4"/>
<protein>
    <recommendedName>
        <fullName evidence="5">Histidinol-phosphatase</fullName>
        <ecNumber evidence="4">3.1.3.15</ecNumber>
    </recommendedName>
    <alternativeName>
        <fullName evidence="9">Histidinol-phosphate phosphatase</fullName>
    </alternativeName>
</protein>
<evidence type="ECO:0000256" key="10">
    <source>
        <dbReference type="ARBA" id="ARBA00049158"/>
    </source>
</evidence>
<evidence type="ECO:0000256" key="12">
    <source>
        <dbReference type="PIRSR" id="PIRSR600760-2"/>
    </source>
</evidence>
<reference evidence="13" key="1">
    <citation type="submission" date="2022-06" db="EMBL/GenBank/DDBJ databases">
        <title>Novel species in genus nocardia.</title>
        <authorList>
            <person name="Li F."/>
        </authorList>
    </citation>
    <scope>NUCLEOTIDE SEQUENCE</scope>
    <source>
        <strain evidence="13">CDC141</strain>
    </source>
</reference>
<dbReference type="PROSITE" id="PS00629">
    <property type="entry name" value="IMP_1"/>
    <property type="match status" value="1"/>
</dbReference>
<dbReference type="InterPro" id="IPR020583">
    <property type="entry name" value="Inositol_monoP_metal-BS"/>
</dbReference>
<comment type="similarity">
    <text evidence="3">Belongs to the inositol monophosphatase superfamily.</text>
</comment>
<evidence type="ECO:0000256" key="5">
    <source>
        <dbReference type="ARBA" id="ARBA00021697"/>
    </source>
</evidence>